<gene>
    <name evidence="2" type="ORF">ELAC_1224</name>
</gene>
<keyword evidence="1" id="KW-0812">Transmembrane</keyword>
<evidence type="ECO:0000256" key="1">
    <source>
        <dbReference type="SAM" id="Phobius"/>
    </source>
</evidence>
<organism evidence="2 3">
    <name type="scientific">Estrella lausannensis</name>
    <dbReference type="NCBI Taxonomy" id="483423"/>
    <lineage>
        <taxon>Bacteria</taxon>
        <taxon>Pseudomonadati</taxon>
        <taxon>Chlamydiota</taxon>
        <taxon>Chlamydiia</taxon>
        <taxon>Parachlamydiales</taxon>
        <taxon>Candidatus Criblamydiaceae</taxon>
        <taxon>Estrella</taxon>
    </lineage>
</organism>
<protein>
    <submittedName>
        <fullName evidence="2">Uncharacterized protein</fullName>
    </submittedName>
</protein>
<accession>A0A0H5E5Q3</accession>
<keyword evidence="3" id="KW-1185">Reference proteome</keyword>
<evidence type="ECO:0000313" key="3">
    <source>
        <dbReference type="Proteomes" id="UP000220251"/>
    </source>
</evidence>
<sequence>MKELILSRTAAADYISSHHLQETAPKKETEINGKKYTQHSLEEKVSPLHRVIKLVIAVACTLVTLGFALLTKTVRDLYSKALKGPAVVLIYSPTPALEAYMRVLGRKPGYIGTEDETTRWPEYWAHMTLENGDPLPLDPTDFVLTVQLFDHLKPLPGGLERDIFLPYQLLRQVNSGETLNLLYKGELIELEAKQLTDEGTEIFEESVKGMRALFLQDERTGLETISHFSRTQPNPLFFYTLNGGGSVLALDLSNPESIHPTKKDQQVLQQLEGAHPSIQNCYAGVDEEGNFIIRADVPGAEQVEILVNSKFIVISHNCGFFGAKVNKVRWDIMTGLKNKTVTQIEEALLSAQFSYQGGIVILVTRI</sequence>
<name>A0A0H5E5Q3_9BACT</name>
<dbReference type="Proteomes" id="UP000220251">
    <property type="component" value="Unassembled WGS sequence"/>
</dbReference>
<evidence type="ECO:0000313" key="2">
    <source>
        <dbReference type="EMBL" id="CRX38565.1"/>
    </source>
</evidence>
<dbReference type="RefSeq" id="WP_098038422.1">
    <property type="nucleotide sequence ID" value="NZ_CWGJ01000012.1"/>
</dbReference>
<proteinExistence type="predicted"/>
<keyword evidence="1" id="KW-0472">Membrane</keyword>
<reference evidence="3" key="1">
    <citation type="submission" date="2015-06" db="EMBL/GenBank/DDBJ databases">
        <authorList>
            <person name="Bertelli C."/>
        </authorList>
    </citation>
    <scope>NUCLEOTIDE SEQUENCE [LARGE SCALE GENOMIC DNA]</scope>
    <source>
        <strain evidence="3">CRIB-30</strain>
    </source>
</reference>
<keyword evidence="1" id="KW-1133">Transmembrane helix</keyword>
<feature type="transmembrane region" description="Helical" evidence="1">
    <location>
        <begin position="51"/>
        <end position="70"/>
    </location>
</feature>
<dbReference type="EMBL" id="CWGJ01000012">
    <property type="protein sequence ID" value="CRX38565.1"/>
    <property type="molecule type" value="Genomic_DNA"/>
</dbReference>
<dbReference type="AlphaFoldDB" id="A0A0H5E5Q3"/>